<dbReference type="InterPro" id="IPR035616">
    <property type="entry name" value="MvaT_DBD"/>
</dbReference>
<dbReference type="NCBIfam" id="NF041859">
    <property type="entry name" value="silencer_MvaTU"/>
    <property type="match status" value="1"/>
</dbReference>
<name>A0A1Y3LW34_PSEPU</name>
<organism evidence="2 3">
    <name type="scientific">Pseudomonas putida</name>
    <name type="common">Arthrobacter siderocapsulatus</name>
    <dbReference type="NCBI Taxonomy" id="303"/>
    <lineage>
        <taxon>Bacteria</taxon>
        <taxon>Pseudomonadati</taxon>
        <taxon>Pseudomonadota</taxon>
        <taxon>Gammaproteobacteria</taxon>
        <taxon>Pseudomonadales</taxon>
        <taxon>Pseudomonadaceae</taxon>
        <taxon>Pseudomonas</taxon>
    </lineage>
</organism>
<comment type="caution">
    <text evidence="2">The sequence shown here is derived from an EMBL/GenBank/DDBJ whole genome shotgun (WGS) entry which is preliminary data.</text>
</comment>
<gene>
    <name evidence="2" type="ORF">B8W72_00235</name>
</gene>
<dbReference type="CDD" id="cd16170">
    <property type="entry name" value="MvaT_DBD"/>
    <property type="match status" value="1"/>
</dbReference>
<evidence type="ECO:0000313" key="2">
    <source>
        <dbReference type="EMBL" id="OUM39223.1"/>
    </source>
</evidence>
<reference evidence="2 3" key="1">
    <citation type="submission" date="2017-05" db="EMBL/GenBank/DDBJ databases">
        <title>Whole genome sequence of Pseudomonas putida isolate 1312 commercialized as a biostimulant.</title>
        <authorList>
            <person name="Crovadore J."/>
            <person name="Blanc P."/>
            <person name="Chablais R."/>
            <person name="Cochard B."/>
            <person name="Grizard D."/>
            <person name="Lefort F."/>
        </authorList>
    </citation>
    <scope>NUCLEOTIDE SEQUENCE [LARGE SCALE GENOMIC DNA]</scope>
    <source>
        <strain evidence="2 3">1312</strain>
    </source>
</reference>
<dbReference type="RefSeq" id="WP_086974132.1">
    <property type="nucleotide sequence ID" value="NZ_NFSB01000028.1"/>
</dbReference>
<sequence>MSRLAEFRALERLLATKKSELSFITIDPRLIREFEFESKLHSLLAEYQFDLSNILTILESEIANQDYGAYQQPPPVVSPARYKARQSKYYINPHTGEEVEAKSTLHKSVRLWIQQYGRAEVESWATAWSVCTHKPGL</sequence>
<dbReference type="EMBL" id="NFSB01000028">
    <property type="protein sequence ID" value="OUM39223.1"/>
    <property type="molecule type" value="Genomic_DNA"/>
</dbReference>
<evidence type="ECO:0000313" key="3">
    <source>
        <dbReference type="Proteomes" id="UP000196082"/>
    </source>
</evidence>
<accession>A0A1Y3LW34</accession>
<evidence type="ECO:0000259" key="1">
    <source>
        <dbReference type="Pfam" id="PF22055"/>
    </source>
</evidence>
<dbReference type="AlphaFoldDB" id="A0A1Y3LW34"/>
<dbReference type="Pfam" id="PF22055">
    <property type="entry name" value="MvaT_DBD"/>
    <property type="match status" value="1"/>
</dbReference>
<proteinExistence type="predicted"/>
<feature type="domain" description="MvaT DNA-binding" evidence="1">
    <location>
        <begin position="88"/>
        <end position="124"/>
    </location>
</feature>
<dbReference type="Proteomes" id="UP000196082">
    <property type="component" value="Unassembled WGS sequence"/>
</dbReference>
<protein>
    <submittedName>
        <fullName evidence="2">Transcriptional regulator</fullName>
    </submittedName>
</protein>